<evidence type="ECO:0000313" key="4">
    <source>
        <dbReference type="Proteomes" id="UP001177595"/>
    </source>
</evidence>
<keyword evidence="3" id="KW-1185">Reference proteome</keyword>
<gene>
    <name evidence="1" type="ORF">QE210_20960</name>
    <name evidence="2" type="ORF">QE258_26480</name>
</gene>
<organism evidence="1 4">
    <name type="scientific">Arsenophonus nasoniae</name>
    <name type="common">son-killer infecting Nasonia vitripennis</name>
    <dbReference type="NCBI Taxonomy" id="638"/>
    <lineage>
        <taxon>Bacteria</taxon>
        <taxon>Pseudomonadati</taxon>
        <taxon>Pseudomonadota</taxon>
        <taxon>Gammaproteobacteria</taxon>
        <taxon>Enterobacterales</taxon>
        <taxon>Morganellaceae</taxon>
        <taxon>Arsenophonus</taxon>
    </lineage>
</organism>
<geneLocation type="plasmid" evidence="1 4">
    <name>paPv8</name>
</geneLocation>
<evidence type="ECO:0000313" key="3">
    <source>
        <dbReference type="Proteomes" id="UP001177592"/>
    </source>
</evidence>
<protein>
    <submittedName>
        <fullName evidence="1">Uncharacterized protein</fullName>
    </submittedName>
</protein>
<dbReference type="EMBL" id="CP123533">
    <property type="protein sequence ID" value="WGM08910.1"/>
    <property type="molecule type" value="Genomic_DNA"/>
</dbReference>
<dbReference type="Proteomes" id="UP001177595">
    <property type="component" value="Plasmid paPv8"/>
</dbReference>
<dbReference type="RefSeq" id="WP_280627134.1">
    <property type="nucleotide sequence ID" value="NZ_CP123512.1"/>
</dbReference>
<dbReference type="AlphaFoldDB" id="A0AA95H0P2"/>
<evidence type="ECO:0000313" key="1">
    <source>
        <dbReference type="EMBL" id="WGM03902.1"/>
    </source>
</evidence>
<name>A0AA95H0P2_9GAMM</name>
<sequence length="69" mass="8019">MNTNLKKLMLLVTLNFLYPNYSYSVSRLGIPTQPPPIYVCEEIIQTNTGEKYCFTHDVNGKEYVFLLKN</sequence>
<proteinExistence type="predicted"/>
<reference evidence="1" key="1">
    <citation type="submission" date="2023-04" db="EMBL/GenBank/DDBJ databases">
        <title>Genome dynamics across the evolutionary transition to endosymbiosis.</title>
        <authorList>
            <person name="Siozios S."/>
            <person name="Nadal-Jimenez P."/>
            <person name="Azagi T."/>
            <person name="Sprong H."/>
            <person name="Frost C.L."/>
            <person name="Parratt S.R."/>
            <person name="Taylor G."/>
            <person name="Brettell L."/>
            <person name="Lew K.C."/>
            <person name="Croft L."/>
            <person name="King K.C."/>
            <person name="Brockhurst M.A."/>
            <person name="Hypsa V."/>
            <person name="Novakova E."/>
            <person name="Darby A.C."/>
            <person name="Hurst G.D.D."/>
        </authorList>
    </citation>
    <scope>NUCLEOTIDE SEQUENCE</scope>
    <source>
        <strain evidence="2">ANv_CAN</strain>
        <strain evidence="1">APv</strain>
        <plasmid evidence="2">paNv_CAN10</plasmid>
        <plasmid evidence="1">paPv8</plasmid>
    </source>
</reference>
<accession>A0AA95H0P2</accession>
<evidence type="ECO:0000313" key="2">
    <source>
        <dbReference type="EMBL" id="WGM08910.1"/>
    </source>
</evidence>
<dbReference type="EMBL" id="CP123512">
    <property type="protein sequence ID" value="WGM03902.1"/>
    <property type="molecule type" value="Genomic_DNA"/>
</dbReference>
<keyword evidence="1" id="KW-0614">Plasmid</keyword>
<dbReference type="Proteomes" id="UP001177592">
    <property type="component" value="Plasmid paNv_CAN10"/>
</dbReference>
<geneLocation type="plasmid" evidence="2 3">
    <name>paNv_CAN10</name>
</geneLocation>